<dbReference type="NCBIfam" id="NF047798">
    <property type="entry name" value="leader_Chryseo"/>
    <property type="match status" value="1"/>
</dbReference>
<evidence type="ECO:0000313" key="1">
    <source>
        <dbReference type="EMBL" id="GAA5094416.1"/>
    </source>
</evidence>
<name>A0ABP9MGR9_9FLAO</name>
<evidence type="ECO:0000313" key="2">
    <source>
        <dbReference type="Proteomes" id="UP001500353"/>
    </source>
</evidence>
<sequence length="70" mass="7574">MKNLKKLSRQNLKDVFGGKINPNNNDIYVVGDEGEGKYYKCCSNNGDACSSCVYIKGNPVCSTGSYPVAC</sequence>
<protein>
    <recommendedName>
        <fullName evidence="3">Bacteriocin</fullName>
    </recommendedName>
</protein>
<evidence type="ECO:0008006" key="3">
    <source>
        <dbReference type="Google" id="ProtNLM"/>
    </source>
</evidence>
<accession>A0ABP9MGR9</accession>
<gene>
    <name evidence="1" type="ORF">GCM10023210_26040</name>
</gene>
<comment type="caution">
    <text evidence="1">The sequence shown here is derived from an EMBL/GenBank/DDBJ whole genome shotgun (WGS) entry which is preliminary data.</text>
</comment>
<proteinExistence type="predicted"/>
<dbReference type="InterPro" id="IPR058074">
    <property type="entry name" value="Bacteriocin-like"/>
</dbReference>
<dbReference type="Proteomes" id="UP001500353">
    <property type="component" value="Unassembled WGS sequence"/>
</dbReference>
<keyword evidence="2" id="KW-1185">Reference proteome</keyword>
<dbReference type="RefSeq" id="WP_345204673.1">
    <property type="nucleotide sequence ID" value="NZ_BAABHX010000003.1"/>
</dbReference>
<organism evidence="1 2">
    <name type="scientific">Chryseobacterium ginsengisoli</name>
    <dbReference type="NCBI Taxonomy" id="363853"/>
    <lineage>
        <taxon>Bacteria</taxon>
        <taxon>Pseudomonadati</taxon>
        <taxon>Bacteroidota</taxon>
        <taxon>Flavobacteriia</taxon>
        <taxon>Flavobacteriales</taxon>
        <taxon>Weeksellaceae</taxon>
        <taxon>Chryseobacterium group</taxon>
        <taxon>Chryseobacterium</taxon>
    </lineage>
</organism>
<reference evidence="2" key="1">
    <citation type="journal article" date="2019" name="Int. J. Syst. Evol. Microbiol.">
        <title>The Global Catalogue of Microorganisms (GCM) 10K type strain sequencing project: providing services to taxonomists for standard genome sequencing and annotation.</title>
        <authorList>
            <consortium name="The Broad Institute Genomics Platform"/>
            <consortium name="The Broad Institute Genome Sequencing Center for Infectious Disease"/>
            <person name="Wu L."/>
            <person name="Ma J."/>
        </authorList>
    </citation>
    <scope>NUCLEOTIDE SEQUENCE [LARGE SCALE GENOMIC DNA]</scope>
    <source>
        <strain evidence="2">JCM 18019</strain>
    </source>
</reference>
<dbReference type="EMBL" id="BAABHX010000003">
    <property type="protein sequence ID" value="GAA5094416.1"/>
    <property type="molecule type" value="Genomic_DNA"/>
</dbReference>